<evidence type="ECO:0000313" key="3">
    <source>
        <dbReference type="Proteomes" id="UP000177707"/>
    </source>
</evidence>
<reference evidence="2 3" key="1">
    <citation type="journal article" date="2016" name="Nat. Commun.">
        <title>Thousands of microbial genomes shed light on interconnected biogeochemical processes in an aquifer system.</title>
        <authorList>
            <person name="Anantharaman K."/>
            <person name="Brown C.T."/>
            <person name="Hug L.A."/>
            <person name="Sharon I."/>
            <person name="Castelle C.J."/>
            <person name="Probst A.J."/>
            <person name="Thomas B.C."/>
            <person name="Singh A."/>
            <person name="Wilkins M.J."/>
            <person name="Karaoz U."/>
            <person name="Brodie E.L."/>
            <person name="Williams K.H."/>
            <person name="Hubbard S.S."/>
            <person name="Banfield J.F."/>
        </authorList>
    </citation>
    <scope>NUCLEOTIDE SEQUENCE [LARGE SCALE GENOMIC DNA]</scope>
</reference>
<organism evidence="2 3">
    <name type="scientific">Candidatus Zambryskibacteria bacterium RIFCSPLOWO2_01_FULL_39_39</name>
    <dbReference type="NCBI Taxonomy" id="1802758"/>
    <lineage>
        <taxon>Bacteria</taxon>
        <taxon>Candidatus Zambryskiibacteriota</taxon>
    </lineage>
</organism>
<name>A0A1G2TWL0_9BACT</name>
<gene>
    <name evidence="2" type="ORF">A3A96_03020</name>
</gene>
<dbReference type="AlphaFoldDB" id="A0A1G2TWL0"/>
<comment type="caution">
    <text evidence="2">The sequence shown here is derived from an EMBL/GenBank/DDBJ whole genome shotgun (WGS) entry which is preliminary data.</text>
</comment>
<feature type="transmembrane region" description="Helical" evidence="1">
    <location>
        <begin position="72"/>
        <end position="94"/>
    </location>
</feature>
<keyword evidence="1" id="KW-0472">Membrane</keyword>
<proteinExistence type="predicted"/>
<dbReference type="EMBL" id="MHWB01000011">
    <property type="protein sequence ID" value="OHB01614.1"/>
    <property type="molecule type" value="Genomic_DNA"/>
</dbReference>
<evidence type="ECO:0000256" key="1">
    <source>
        <dbReference type="SAM" id="Phobius"/>
    </source>
</evidence>
<protein>
    <submittedName>
        <fullName evidence="2">Uncharacterized protein</fullName>
    </submittedName>
</protein>
<sequence length="111" mass="13105">MNSNLKRRIMARIYFEYTKNTFLEYPDYFMFALFIITSFMLISISDVLTNIPKDSFPHAFNFFVIALRNTSLIMQILIAGFFIRVVVGGAILTYKTINTKWPITKLIRLRY</sequence>
<accession>A0A1G2TWL0</accession>
<evidence type="ECO:0000313" key="2">
    <source>
        <dbReference type="EMBL" id="OHB01614.1"/>
    </source>
</evidence>
<keyword evidence="1" id="KW-0812">Transmembrane</keyword>
<keyword evidence="1" id="KW-1133">Transmembrane helix</keyword>
<feature type="transmembrane region" description="Helical" evidence="1">
    <location>
        <begin position="28"/>
        <end position="52"/>
    </location>
</feature>
<dbReference type="Proteomes" id="UP000177707">
    <property type="component" value="Unassembled WGS sequence"/>
</dbReference>